<accession>A0A2U1T7H6</accession>
<reference evidence="3" key="1">
    <citation type="submission" date="2018-04" db="EMBL/GenBank/DDBJ databases">
        <authorList>
            <person name="Liu S."/>
            <person name="Wang Z."/>
            <person name="Li J."/>
        </authorList>
    </citation>
    <scope>NUCLEOTIDE SEQUENCE [LARGE SCALE GENOMIC DNA]</scope>
    <source>
        <strain evidence="3">2189</strain>
    </source>
</reference>
<feature type="region of interest" description="Disordered" evidence="1">
    <location>
        <begin position="27"/>
        <end position="50"/>
    </location>
</feature>
<dbReference type="AlphaFoldDB" id="A0A2U1T7H6"/>
<dbReference type="KEGG" id="cyz:C3B44_03385"/>
<keyword evidence="3" id="KW-1185">Reference proteome</keyword>
<sequence length="228" mass="24413">MYPVLVLAAVVTLVVLFAYETEADGKRYPLPENAEPAAPPPPGPPGPEPADIAVLFNPALIEVDYATDQAHSMLIEGEATDNAMQNTGALAEHLAQMTADHCIDNLAISTPAELTLKIWSYCHVPVDPEAVETLTDFAVSHGAGTVRFSHYPGPGQQRASMVWETDDPEEFRKITEDWKDIELPAAIAGISFVVYATGEAGDTSAFGDISHVDGLNIITPWSQTGAED</sequence>
<dbReference type="Proteomes" id="UP000244989">
    <property type="component" value="Unassembled WGS sequence"/>
</dbReference>
<comment type="caution">
    <text evidence="2">The sequence shown here is derived from an EMBL/GenBank/DDBJ whole genome shotgun (WGS) entry which is preliminary data.</text>
</comment>
<proteinExistence type="predicted"/>
<gene>
    <name evidence="2" type="ORF">DF222_04860</name>
</gene>
<evidence type="ECO:0000313" key="2">
    <source>
        <dbReference type="EMBL" id="PWC01915.1"/>
    </source>
</evidence>
<organism evidence="2 3">
    <name type="scientific">Corynebacterium yudongzhengii</name>
    <dbReference type="NCBI Taxonomy" id="2080740"/>
    <lineage>
        <taxon>Bacteria</taxon>
        <taxon>Bacillati</taxon>
        <taxon>Actinomycetota</taxon>
        <taxon>Actinomycetes</taxon>
        <taxon>Mycobacteriales</taxon>
        <taxon>Corynebacteriaceae</taxon>
        <taxon>Corynebacterium</taxon>
    </lineage>
</organism>
<evidence type="ECO:0000313" key="3">
    <source>
        <dbReference type="Proteomes" id="UP000244989"/>
    </source>
</evidence>
<feature type="compositionally biased region" description="Pro residues" evidence="1">
    <location>
        <begin position="37"/>
        <end position="48"/>
    </location>
</feature>
<dbReference type="EMBL" id="QEEZ01000007">
    <property type="protein sequence ID" value="PWC01915.1"/>
    <property type="molecule type" value="Genomic_DNA"/>
</dbReference>
<evidence type="ECO:0000256" key="1">
    <source>
        <dbReference type="SAM" id="MobiDB-lite"/>
    </source>
</evidence>
<name>A0A2U1T7H6_9CORY</name>
<protein>
    <submittedName>
        <fullName evidence="2">Uncharacterized protein</fullName>
    </submittedName>
</protein>